<proteinExistence type="inferred from homology"/>
<evidence type="ECO:0000256" key="4">
    <source>
        <dbReference type="ARBA" id="ARBA00022475"/>
    </source>
</evidence>
<feature type="transmembrane region" description="Helical" evidence="10">
    <location>
        <begin position="213"/>
        <end position="237"/>
    </location>
</feature>
<sequence length="403" mass="44291">MATFAYKARNRQGEVLQDQMDGTDKMSVASQLRQQGLLVIDIKEQGVAQKDILEPFKKVKPADLVVFTRQFATMINAGLPIVRSLYVLSEQTENPKLQEVIVAVRKDVEAGLALSEALEKHPKVFSRLYVEMVRAGEIGGILDGVLLRIADQLEDDQELRRKVKSAMTYPVIVLVLAVLAASFMLIFIVPIFARMFEDLGGTLPLPTRIAMGISGVLTSIFGVFIYGALIGGVVFFLRWKNTENGRKWWGKVSLKLPVKIGDVIQKVALARFARTLGTLSAAGVPILQAIEITAASSGNWVVENALLKTREAIREGIPIYRPLESEPVFPPMVTRMIAVGEETGDLDGMLTKIAEFYESEVDATVKALTSIIEPLMIVVVGGIVGGIIVAMYLPMFKIFELVE</sequence>
<keyword evidence="3 9" id="KW-0813">Transport</keyword>
<keyword evidence="8 10" id="KW-0472">Membrane</keyword>
<dbReference type="PRINTS" id="PR00812">
    <property type="entry name" value="BCTERIALGSPF"/>
</dbReference>
<evidence type="ECO:0000256" key="10">
    <source>
        <dbReference type="SAM" id="Phobius"/>
    </source>
</evidence>
<dbReference type="Proteomes" id="UP000501452">
    <property type="component" value="Chromosome"/>
</dbReference>
<dbReference type="InterPro" id="IPR042094">
    <property type="entry name" value="T2SS_GspF_sf"/>
</dbReference>
<evidence type="ECO:0000256" key="3">
    <source>
        <dbReference type="ARBA" id="ARBA00022448"/>
    </source>
</evidence>
<feature type="transmembrane region" description="Helical" evidence="10">
    <location>
        <begin position="169"/>
        <end position="193"/>
    </location>
</feature>
<keyword evidence="7 10" id="KW-1133">Transmembrane helix</keyword>
<keyword evidence="5" id="KW-0997">Cell inner membrane</keyword>
<comment type="similarity">
    <text evidence="2 9">Belongs to the GSP F family.</text>
</comment>
<dbReference type="PROSITE" id="PS00874">
    <property type="entry name" value="T2SP_F"/>
    <property type="match status" value="1"/>
</dbReference>
<evidence type="ECO:0000256" key="6">
    <source>
        <dbReference type="ARBA" id="ARBA00022692"/>
    </source>
</evidence>
<dbReference type="KEGG" id="rub:GBA63_10175"/>
<dbReference type="Pfam" id="PF00482">
    <property type="entry name" value="T2SSF"/>
    <property type="match status" value="2"/>
</dbReference>
<evidence type="ECO:0000256" key="1">
    <source>
        <dbReference type="ARBA" id="ARBA00004429"/>
    </source>
</evidence>
<dbReference type="Gene3D" id="1.20.81.30">
    <property type="entry name" value="Type II secretion system (T2SS), domain F"/>
    <property type="match status" value="2"/>
</dbReference>
<keyword evidence="4" id="KW-1003">Cell membrane</keyword>
<evidence type="ECO:0000256" key="8">
    <source>
        <dbReference type="ARBA" id="ARBA00023136"/>
    </source>
</evidence>
<organism evidence="12 13">
    <name type="scientific">Rubrobacter tropicus</name>
    <dbReference type="NCBI Taxonomy" id="2653851"/>
    <lineage>
        <taxon>Bacteria</taxon>
        <taxon>Bacillati</taxon>
        <taxon>Actinomycetota</taxon>
        <taxon>Rubrobacteria</taxon>
        <taxon>Rubrobacterales</taxon>
        <taxon>Rubrobacteraceae</taxon>
        <taxon>Rubrobacter</taxon>
    </lineage>
</organism>
<evidence type="ECO:0000313" key="13">
    <source>
        <dbReference type="Proteomes" id="UP000501452"/>
    </source>
</evidence>
<name>A0A6G8Q951_9ACTN</name>
<keyword evidence="13" id="KW-1185">Reference proteome</keyword>
<evidence type="ECO:0000256" key="5">
    <source>
        <dbReference type="ARBA" id="ARBA00022519"/>
    </source>
</evidence>
<dbReference type="InterPro" id="IPR003004">
    <property type="entry name" value="GspF/PilC"/>
</dbReference>
<feature type="domain" description="Type II secretion system protein GspF" evidence="11">
    <location>
        <begin position="272"/>
        <end position="394"/>
    </location>
</feature>
<evidence type="ECO:0000256" key="9">
    <source>
        <dbReference type="RuleBase" id="RU003923"/>
    </source>
</evidence>
<dbReference type="GO" id="GO:0005886">
    <property type="term" value="C:plasma membrane"/>
    <property type="evidence" value="ECO:0007669"/>
    <property type="project" value="UniProtKB-SubCell"/>
</dbReference>
<evidence type="ECO:0000313" key="12">
    <source>
        <dbReference type="EMBL" id="QIN82973.1"/>
    </source>
</evidence>
<feature type="transmembrane region" description="Helical" evidence="10">
    <location>
        <begin position="375"/>
        <end position="393"/>
    </location>
</feature>
<gene>
    <name evidence="12" type="ORF">GBA63_10175</name>
</gene>
<evidence type="ECO:0000256" key="2">
    <source>
        <dbReference type="ARBA" id="ARBA00005745"/>
    </source>
</evidence>
<protein>
    <submittedName>
        <fullName evidence="12">Type II secretion system F family protein</fullName>
    </submittedName>
</protein>
<keyword evidence="6 9" id="KW-0812">Transmembrane</keyword>
<dbReference type="GO" id="GO:0015628">
    <property type="term" value="P:protein secretion by the type II secretion system"/>
    <property type="evidence" value="ECO:0007669"/>
    <property type="project" value="TreeGrafter"/>
</dbReference>
<dbReference type="PANTHER" id="PTHR30012">
    <property type="entry name" value="GENERAL SECRETION PATHWAY PROTEIN"/>
    <property type="match status" value="1"/>
</dbReference>
<dbReference type="RefSeq" id="WP_166175814.1">
    <property type="nucleotide sequence ID" value="NZ_CP045119.1"/>
</dbReference>
<evidence type="ECO:0000256" key="7">
    <source>
        <dbReference type="ARBA" id="ARBA00022989"/>
    </source>
</evidence>
<dbReference type="PANTHER" id="PTHR30012:SF7">
    <property type="entry name" value="PROTEIN TRANSPORT PROTEIN HOFC HOMOLOG"/>
    <property type="match status" value="1"/>
</dbReference>
<evidence type="ECO:0000259" key="11">
    <source>
        <dbReference type="Pfam" id="PF00482"/>
    </source>
</evidence>
<dbReference type="InterPro" id="IPR018076">
    <property type="entry name" value="T2SS_GspF_dom"/>
</dbReference>
<dbReference type="AlphaFoldDB" id="A0A6G8Q951"/>
<feature type="domain" description="Type II secretion system protein GspF" evidence="11">
    <location>
        <begin position="67"/>
        <end position="190"/>
    </location>
</feature>
<dbReference type="EMBL" id="CP045119">
    <property type="protein sequence ID" value="QIN82973.1"/>
    <property type="molecule type" value="Genomic_DNA"/>
</dbReference>
<reference evidence="12 13" key="1">
    <citation type="submission" date="2019-10" db="EMBL/GenBank/DDBJ databases">
        <title>Rubrobacter sp nov SCSIO 52090 isolated from a deep-sea sediment in the South China Sea.</title>
        <authorList>
            <person name="Chen R.W."/>
        </authorList>
    </citation>
    <scope>NUCLEOTIDE SEQUENCE [LARGE SCALE GENOMIC DNA]</scope>
    <source>
        <strain evidence="12 13">SCSIO 52909</strain>
    </source>
</reference>
<dbReference type="FunFam" id="1.20.81.30:FF:000001">
    <property type="entry name" value="Type II secretion system protein F"/>
    <property type="match status" value="2"/>
</dbReference>
<comment type="subcellular location">
    <subcellularLocation>
        <location evidence="1">Cell inner membrane</location>
        <topology evidence="1">Multi-pass membrane protein</topology>
    </subcellularLocation>
    <subcellularLocation>
        <location evidence="9">Cell membrane</location>
        <topology evidence="9">Multi-pass membrane protein</topology>
    </subcellularLocation>
</comment>
<accession>A0A6G8Q951</accession>
<dbReference type="InterPro" id="IPR001992">
    <property type="entry name" value="T2SS_GspF/T4SS_PilC_CS"/>
</dbReference>